<sequence length="80" mass="8771">MVREITDEQRRAEQKAALERIRNGLATRVRILVAPDACPVCRAFEGAYELDNVPELPLEGCSRVGGCNAVYAPVLDLFGP</sequence>
<dbReference type="OrthoDB" id="163829at2"/>
<keyword evidence="2" id="KW-1185">Reference proteome</keyword>
<dbReference type="EMBL" id="LN890655">
    <property type="protein sequence ID" value="CUS02875.2"/>
    <property type="molecule type" value="Genomic_DNA"/>
</dbReference>
<evidence type="ECO:0000313" key="1">
    <source>
        <dbReference type="EMBL" id="CUS02875.2"/>
    </source>
</evidence>
<proteinExistence type="predicted"/>
<name>A0A160T2T0_9CHLR</name>
<dbReference type="AlphaFoldDB" id="A0A160T2T0"/>
<protein>
    <submittedName>
        <fullName evidence="1">Uncharacterized protein</fullName>
    </submittedName>
</protein>
<dbReference type="RefSeq" id="WP_095042443.1">
    <property type="nucleotide sequence ID" value="NZ_LN890655.1"/>
</dbReference>
<dbReference type="Proteomes" id="UP000215027">
    <property type="component" value="Chromosome I"/>
</dbReference>
<evidence type="ECO:0000313" key="2">
    <source>
        <dbReference type="Proteomes" id="UP000215027"/>
    </source>
</evidence>
<dbReference type="KEGG" id="pbf:CFX0092_A0997"/>
<accession>A0A160T2T0</accession>
<gene>
    <name evidence="1" type="ORF">CFX0092_A0997</name>
</gene>
<organism evidence="1 2">
    <name type="scientific">Candidatus Promineifilum breve</name>
    <dbReference type="NCBI Taxonomy" id="1806508"/>
    <lineage>
        <taxon>Bacteria</taxon>
        <taxon>Bacillati</taxon>
        <taxon>Chloroflexota</taxon>
        <taxon>Ardenticatenia</taxon>
        <taxon>Candidatus Promineifilales</taxon>
        <taxon>Candidatus Promineifilaceae</taxon>
        <taxon>Candidatus Promineifilum</taxon>
    </lineage>
</organism>
<reference evidence="1" key="1">
    <citation type="submission" date="2016-01" db="EMBL/GenBank/DDBJ databases">
        <authorList>
            <person name="Mcilroy J.S."/>
            <person name="Karst M S."/>
            <person name="Albertsen M."/>
        </authorList>
    </citation>
    <scope>NUCLEOTIDE SEQUENCE</scope>
    <source>
        <strain evidence="1">Cfx-K</strain>
    </source>
</reference>